<reference evidence="2 3" key="1">
    <citation type="submission" date="2016-10" db="EMBL/GenBank/DDBJ databases">
        <authorList>
            <person name="de Groot N.N."/>
        </authorList>
    </citation>
    <scope>NUCLEOTIDE SEQUENCE [LARGE SCALE GENOMIC DNA]</scope>
    <source>
        <strain evidence="2 3">DSM 22012</strain>
    </source>
</reference>
<dbReference type="PROSITE" id="PS51732">
    <property type="entry name" value="ASN_GLN_ASE_3"/>
    <property type="match status" value="1"/>
</dbReference>
<evidence type="ECO:0000313" key="2">
    <source>
        <dbReference type="EMBL" id="SEG69285.1"/>
    </source>
</evidence>
<organism evidence="2 3">
    <name type="scientific">Marinobacterium lutimaris</name>
    <dbReference type="NCBI Taxonomy" id="568106"/>
    <lineage>
        <taxon>Bacteria</taxon>
        <taxon>Pseudomonadati</taxon>
        <taxon>Pseudomonadota</taxon>
        <taxon>Gammaproteobacteria</taxon>
        <taxon>Oceanospirillales</taxon>
        <taxon>Oceanospirillaceae</taxon>
        <taxon>Marinobacterium</taxon>
    </lineage>
</organism>
<sequence length="74" mass="8063">MIEGFGRGHLLPCWVSAIREALAPDMKVVITPACDQERVSPAYKYPSSFADLTANGVISEQDLEAKKARILLAC</sequence>
<gene>
    <name evidence="2" type="ORF">SAMN05444390_103280</name>
</gene>
<dbReference type="AlphaFoldDB" id="A0A1H6C9J5"/>
<dbReference type="SUPFAM" id="SSF53774">
    <property type="entry name" value="Glutaminase/Asparaginase"/>
    <property type="match status" value="1"/>
</dbReference>
<evidence type="ECO:0000313" key="3">
    <source>
        <dbReference type="Proteomes" id="UP000236745"/>
    </source>
</evidence>
<proteinExistence type="predicted"/>
<keyword evidence="3" id="KW-1185">Reference proteome</keyword>
<dbReference type="RefSeq" id="WP_146071915.1">
    <property type="nucleotide sequence ID" value="NZ_FNVQ01000003.1"/>
</dbReference>
<dbReference type="Gene3D" id="3.40.50.40">
    <property type="match status" value="1"/>
</dbReference>
<dbReference type="EMBL" id="FNVQ01000003">
    <property type="protein sequence ID" value="SEG69285.1"/>
    <property type="molecule type" value="Genomic_DNA"/>
</dbReference>
<dbReference type="Pfam" id="PF17763">
    <property type="entry name" value="Asparaginase_C"/>
    <property type="match status" value="1"/>
</dbReference>
<dbReference type="InterPro" id="IPR027473">
    <property type="entry name" value="L-asparaginase_C"/>
</dbReference>
<feature type="domain" description="Asparaginase/glutaminase C-terminal" evidence="1">
    <location>
        <begin position="2"/>
        <end position="73"/>
    </location>
</feature>
<accession>A0A1H6C9J5</accession>
<name>A0A1H6C9J5_9GAMM</name>
<dbReference type="OrthoDB" id="9788068at2"/>
<dbReference type="InterPro" id="IPR036152">
    <property type="entry name" value="Asp/glu_Ase-like_sf"/>
</dbReference>
<protein>
    <recommendedName>
        <fullName evidence="1">Asparaginase/glutaminase C-terminal domain-containing protein</fullName>
    </recommendedName>
</protein>
<dbReference type="GO" id="GO:0004067">
    <property type="term" value="F:asparaginase activity"/>
    <property type="evidence" value="ECO:0007669"/>
    <property type="project" value="UniProtKB-UniRule"/>
</dbReference>
<dbReference type="InterPro" id="IPR006034">
    <property type="entry name" value="Asparaginase/glutaminase-like"/>
</dbReference>
<dbReference type="PIRSF" id="PIRSF001220">
    <property type="entry name" value="L-ASNase_gatD"/>
    <property type="match status" value="1"/>
</dbReference>
<dbReference type="InterPro" id="IPR040919">
    <property type="entry name" value="Asparaginase_C"/>
</dbReference>
<dbReference type="PIRSF" id="PIRSF500176">
    <property type="entry name" value="L_ASNase"/>
    <property type="match status" value="1"/>
</dbReference>
<dbReference type="Proteomes" id="UP000236745">
    <property type="component" value="Unassembled WGS sequence"/>
</dbReference>
<evidence type="ECO:0000259" key="1">
    <source>
        <dbReference type="Pfam" id="PF17763"/>
    </source>
</evidence>